<dbReference type="AlphaFoldDB" id="A0A238LFU1"/>
<protein>
    <recommendedName>
        <fullName evidence="3">Uridine kinase</fullName>
    </recommendedName>
</protein>
<gene>
    <name evidence="1" type="ORF">LOM8899_01966</name>
</gene>
<reference evidence="1 2" key="1">
    <citation type="submission" date="2017-05" db="EMBL/GenBank/DDBJ databases">
        <authorList>
            <person name="Song R."/>
            <person name="Chenine A.L."/>
            <person name="Ruprecht R.M."/>
        </authorList>
    </citation>
    <scope>NUCLEOTIDE SEQUENCE [LARGE SCALE GENOMIC DNA]</scope>
    <source>
        <strain evidence="1 2">CECT 8899</strain>
    </source>
</reference>
<name>A0A238LFU1_9RHOB</name>
<dbReference type="InterPro" id="IPR027417">
    <property type="entry name" value="P-loop_NTPase"/>
</dbReference>
<evidence type="ECO:0008006" key="3">
    <source>
        <dbReference type="Google" id="ProtNLM"/>
    </source>
</evidence>
<dbReference type="Proteomes" id="UP000201613">
    <property type="component" value="Unassembled WGS sequence"/>
</dbReference>
<dbReference type="OrthoDB" id="9810277at2"/>
<dbReference type="RefSeq" id="WP_093992021.1">
    <property type="nucleotide sequence ID" value="NZ_FXZK01000003.1"/>
</dbReference>
<evidence type="ECO:0000313" key="2">
    <source>
        <dbReference type="Proteomes" id="UP000201613"/>
    </source>
</evidence>
<accession>A0A238LFU1</accession>
<keyword evidence="2" id="KW-1185">Reference proteome</keyword>
<dbReference type="SUPFAM" id="SSF52540">
    <property type="entry name" value="P-loop containing nucleoside triphosphate hydrolases"/>
    <property type="match status" value="1"/>
</dbReference>
<organism evidence="1 2">
    <name type="scientific">Flavimaricola marinus</name>
    <dbReference type="NCBI Taxonomy" id="1819565"/>
    <lineage>
        <taxon>Bacteria</taxon>
        <taxon>Pseudomonadati</taxon>
        <taxon>Pseudomonadota</taxon>
        <taxon>Alphaproteobacteria</taxon>
        <taxon>Rhodobacterales</taxon>
        <taxon>Paracoccaceae</taxon>
        <taxon>Flavimaricola</taxon>
    </lineage>
</organism>
<dbReference type="EMBL" id="FXZK01000003">
    <property type="protein sequence ID" value="SMY07826.1"/>
    <property type="molecule type" value="Genomic_DNA"/>
</dbReference>
<proteinExistence type="predicted"/>
<sequence length="187" mass="20187">MTGNPALAEIARQIHTSTPPQGMRSRIVAIDGLGGAGKSTLAAALASAVQAPVIATDDFASPDHPLDWDDSLMEQVLTPLAADRPAHYQRYDWHSKALGDWRTVPPGGIILLEGVSSSRARFRPFLSFGIWIDVPQSLRLERGLARDGADALAQWKVWQAEENDYVAREAPASRADLVLDGTLPVAL</sequence>
<evidence type="ECO:0000313" key="1">
    <source>
        <dbReference type="EMBL" id="SMY07826.1"/>
    </source>
</evidence>
<dbReference type="Gene3D" id="3.40.50.300">
    <property type="entry name" value="P-loop containing nucleotide triphosphate hydrolases"/>
    <property type="match status" value="1"/>
</dbReference>